<dbReference type="EMBL" id="CM014080">
    <property type="protein sequence ID" value="TKS69355.1"/>
    <property type="molecule type" value="Genomic_DNA"/>
</dbReference>
<feature type="region of interest" description="Disordered" evidence="2">
    <location>
        <begin position="699"/>
        <end position="728"/>
    </location>
</feature>
<reference evidence="3 4" key="1">
    <citation type="submission" date="2019-01" db="EMBL/GenBank/DDBJ databases">
        <title>Genome Assembly of Collichthys lucidus.</title>
        <authorList>
            <person name="Cai M."/>
            <person name="Xiao S."/>
        </authorList>
    </citation>
    <scope>NUCLEOTIDE SEQUENCE [LARGE SCALE GENOMIC DNA]</scope>
    <source>
        <strain evidence="3">JT15FE1705JMU</strain>
        <tissue evidence="3">Muscle</tissue>
    </source>
</reference>
<feature type="region of interest" description="Disordered" evidence="2">
    <location>
        <begin position="1018"/>
        <end position="1065"/>
    </location>
</feature>
<feature type="compositionally biased region" description="Acidic residues" evidence="2">
    <location>
        <begin position="584"/>
        <end position="593"/>
    </location>
</feature>
<feature type="compositionally biased region" description="Pro residues" evidence="2">
    <location>
        <begin position="699"/>
        <end position="711"/>
    </location>
</feature>
<name>A0A4U5U8L0_COLLU</name>
<feature type="compositionally biased region" description="Polar residues" evidence="2">
    <location>
        <begin position="1374"/>
        <end position="1387"/>
    </location>
</feature>
<feature type="compositionally biased region" description="Polar residues" evidence="2">
    <location>
        <begin position="1442"/>
        <end position="1465"/>
    </location>
</feature>
<feature type="compositionally biased region" description="Polar residues" evidence="2">
    <location>
        <begin position="1394"/>
        <end position="1407"/>
    </location>
</feature>
<protein>
    <submittedName>
        <fullName evidence="3">Uncharacterized protein</fullName>
    </submittedName>
</protein>
<organism evidence="3 4">
    <name type="scientific">Collichthys lucidus</name>
    <name type="common">Big head croaker</name>
    <name type="synonym">Sciaena lucida</name>
    <dbReference type="NCBI Taxonomy" id="240159"/>
    <lineage>
        <taxon>Eukaryota</taxon>
        <taxon>Metazoa</taxon>
        <taxon>Chordata</taxon>
        <taxon>Craniata</taxon>
        <taxon>Vertebrata</taxon>
        <taxon>Euteleostomi</taxon>
        <taxon>Actinopterygii</taxon>
        <taxon>Neopterygii</taxon>
        <taxon>Teleostei</taxon>
        <taxon>Neoteleostei</taxon>
        <taxon>Acanthomorphata</taxon>
        <taxon>Eupercaria</taxon>
        <taxon>Sciaenidae</taxon>
        <taxon>Collichthys</taxon>
    </lineage>
</organism>
<feature type="compositionally biased region" description="Low complexity" evidence="2">
    <location>
        <begin position="1354"/>
        <end position="1368"/>
    </location>
</feature>
<keyword evidence="1" id="KW-0175">Coiled coil</keyword>
<gene>
    <name evidence="3" type="ORF">D9C73_003419</name>
</gene>
<evidence type="ECO:0000256" key="1">
    <source>
        <dbReference type="SAM" id="Coils"/>
    </source>
</evidence>
<evidence type="ECO:0000313" key="4">
    <source>
        <dbReference type="Proteomes" id="UP000298787"/>
    </source>
</evidence>
<accession>A0A4U5U8L0</accession>
<feature type="region of interest" description="Disordered" evidence="2">
    <location>
        <begin position="1658"/>
        <end position="1701"/>
    </location>
</feature>
<feature type="compositionally biased region" description="Acidic residues" evidence="2">
    <location>
        <begin position="156"/>
        <end position="170"/>
    </location>
</feature>
<feature type="coiled-coil region" evidence="1">
    <location>
        <begin position="824"/>
        <end position="851"/>
    </location>
</feature>
<dbReference type="STRING" id="240159.A0A4U5U8L0"/>
<feature type="compositionally biased region" description="Polar residues" evidence="2">
    <location>
        <begin position="1679"/>
        <end position="1701"/>
    </location>
</feature>
<feature type="coiled-coil region" evidence="1">
    <location>
        <begin position="311"/>
        <end position="349"/>
    </location>
</feature>
<feature type="region of interest" description="Disordered" evidence="2">
    <location>
        <begin position="1598"/>
        <end position="1635"/>
    </location>
</feature>
<proteinExistence type="predicted"/>
<feature type="compositionally biased region" description="Low complexity" evidence="2">
    <location>
        <begin position="519"/>
        <end position="529"/>
    </location>
</feature>
<evidence type="ECO:0000313" key="3">
    <source>
        <dbReference type="EMBL" id="TKS69355.1"/>
    </source>
</evidence>
<sequence>MAASVDLHAQLASIMEVLANAAVAEICQLVSERIAELRVEISRSQRENLALKSRLRQMEVRAGEVTCSRRGHHPREDAAVVTKREVESSTQESRSQPVVVTEQQVEPEVVLVKKERLEEELTGCSVLEDHPTAPNSSSPRPLSVKAELSSASGRCEEEEEEEDFSGPEVQQEEGVAEASTLDLYSQPADWSHGGSGPNGAKEMTERVVVDDSDCLSAESSSSGVEAALDSELKLEASMCSDPPGRVSPDLWSLSACEVMLNNKLTSSGGDSRPSQRLVVEHIEAAAAAATADEILANSAVAEICKLVNDGYAALRSQMDQEREKSEKENDVLRQKLRDMDVKMRSYERKMRRRSQREEMHAVHFRPPEGKQMETCLRAGVTTIRLFTVVMNPPEDQEDRIFMYNNIWIDGVVTSQGQPRSSLTSIHLDLNTIFLKPARHPREQEETKMRTKWRTGQEEDAKVLPLVKQEKVERDDCNLDLKVEVNIRAECGLSTALEPSEETPPTDIALDTSVTNITSSTTTQLLSSPTEATMDLTCRPRAKRKASKPLGSSLMVSGGGVPAPDAARRDLGGSLADSALKPEIQTDDTTEDELPSSQLSAPVASDEPSPDRLNSLGLDLAWMQERVSHLGAAYAVAQLGLGNTDTSHPSASFPTQGGGDSLDGPPTMLFTSGAHEMAAFAASFDMAAAAAAAAAVVAGPPPPPPLPPPPTAPSTTTTSQRRPYRSTAAAAAADAAKEPLCFQMYTMGIIKYVKRFAMIFGRAVWSPTTSKRDRAASDTASVRTMSSRLAFQTQLASIMEVLANAAVAEICKLVDDDYAVVSLQMSQCQRENKALKRKLHLLELKMARGNAERRLRESAMNSSRPRVQINAGDRLRELSPSTGGVFEQQMEVSLWTGRAAAGDTTSELIHSDSIQSKSPDVELVEPEDLLVKEEKVDQNMSRVAETEQDVPLIGDDDIGMFFFFANRVVTCVQPKRSLFQSAIIRVVADRVFVGFSTFQLSLVTVDLGVVECVPCGPTGQRSSVEQQDTKSTSQNQNQTQTQSSRTRRIGGSSSTNSSRGVEVSDSSPLLNCELSASVEGKDSLQETVNAQQYIEDSSSDSQCDVLCESGNKSADLLVEQFFDEVEAEGRRPSCSYTMAAADLPSTSSAINGWTRYSPSFLPSSQPFSDGSSGGKNRPGAKERLFVCAYCGKAFNRPKKKEEEDEQDVVLVKVEEVEPVTGTRSQTGLSIQEATVQTPVSVTVSTSLCPGLVESSTDDYRAVLPFDETTQTSTNQLPDLQESGRGFSEVSYGRSSLWTNGGDSYCHDDSLPGPSSHCAPLSYLSATLIGAEPGSSGRGLAVENSAGRGLAVESSSGFQSSVSFQQQPSVIDLSEESSPIQVSGQTQGPPQFLDPGQSQAQRNYSSADVQQKLPRKRACISPQSPPVTSHESSVVLAVQLRVPDTNTPASPNTQQQPQRSSNDNPLSSEYSLFELETFFTRWAPDSDSVSAPAGPLSSFTTEDSAKCDQDGVIIVESEPQGSVSSAVNGGQSFSSASRVHVQPSTSQALSAGTSMSVPLKMQAPSSQPPWSRTPAMIRRAQAQLLQQHHRNSNRIYQQQLRIPSARTAADSADKTSISSTSRTMSSTMAPQPAVPAGGNAAALASIEVAIATQHRASLMAHHSKNQAASALHGERRRKSYTLKTAQRSVHSSTNANSFESLQQ</sequence>
<feature type="compositionally biased region" description="Low complexity" evidence="2">
    <location>
        <begin position="1613"/>
        <end position="1635"/>
    </location>
</feature>
<feature type="compositionally biased region" description="Low complexity" evidence="2">
    <location>
        <begin position="1030"/>
        <end position="1059"/>
    </location>
</feature>
<keyword evidence="4" id="KW-1185">Reference proteome</keyword>
<feature type="region of interest" description="Disordered" evidence="2">
    <location>
        <begin position="519"/>
        <end position="611"/>
    </location>
</feature>
<feature type="region of interest" description="Disordered" evidence="2">
    <location>
        <begin position="123"/>
        <end position="170"/>
    </location>
</feature>
<feature type="compositionally biased region" description="Polar residues" evidence="2">
    <location>
        <begin position="1018"/>
        <end position="1029"/>
    </location>
</feature>
<dbReference type="Proteomes" id="UP000298787">
    <property type="component" value="Chromosome 3"/>
</dbReference>
<evidence type="ECO:0000256" key="2">
    <source>
        <dbReference type="SAM" id="MobiDB-lite"/>
    </source>
</evidence>
<feature type="region of interest" description="Disordered" evidence="2">
    <location>
        <begin position="1354"/>
        <end position="1465"/>
    </location>
</feature>
<feature type="coiled-coil region" evidence="1">
    <location>
        <begin position="27"/>
        <end position="61"/>
    </location>
</feature>